<sequence>MQIVQATFQSEEGKEAVKLLNNLGIDIEDYKLISSETGDLLIISLLYGNADTVLDNLTEKFNFDENEDRSMIIFTPDTVIPRNKAKEKESSFKANRESLVTYAQNNSTVNDHFIFLAIMAAIIASLGLILNNIPVIVGSMIIAPVFGPIVAISMGIVLGNFKLIVKGIISESTVLLIAVVVGLIMGSIVPNVAINSALKGRMFPTVADLLVALAAGSAGAYSLISGVRAQIVGVVIAAALIPVMCTMGIGISLGNLTMVGGATLLLVGNYLALILAIMGIFYFKGLKPQIWYEFKAQKLIKKSLIIIIVVTIILSLPLSWMTYQRMIKEQPEDIVRKVYRESFGDELETNLLEIGVQGKTVELFIYTPKGTDEYFFRLIEKRVKKRLGSDYRVIFEVIPTKRFQLPLDSL</sequence>
<dbReference type="InterPro" id="IPR005240">
    <property type="entry name" value="DUF389"/>
</dbReference>
<evidence type="ECO:0000313" key="3">
    <source>
        <dbReference type="Proteomes" id="UP000190625"/>
    </source>
</evidence>
<dbReference type="AlphaFoldDB" id="A0A1T4JV92"/>
<keyword evidence="1" id="KW-0472">Membrane</keyword>
<accession>A0A1T4JV92</accession>
<organism evidence="2 3">
    <name type="scientific">Selenihalanaerobacter shriftii</name>
    <dbReference type="NCBI Taxonomy" id="142842"/>
    <lineage>
        <taxon>Bacteria</taxon>
        <taxon>Bacillati</taxon>
        <taxon>Bacillota</taxon>
        <taxon>Clostridia</taxon>
        <taxon>Halanaerobiales</taxon>
        <taxon>Halobacteroidaceae</taxon>
        <taxon>Selenihalanaerobacter</taxon>
    </lineage>
</organism>
<dbReference type="Pfam" id="PF04087">
    <property type="entry name" value="DUF389"/>
    <property type="match status" value="1"/>
</dbReference>
<protein>
    <submittedName>
        <fullName evidence="2">TIGR00341 family protein</fullName>
    </submittedName>
</protein>
<feature type="transmembrane region" description="Helical" evidence="1">
    <location>
        <begin position="231"/>
        <end position="253"/>
    </location>
</feature>
<feature type="transmembrane region" description="Helical" evidence="1">
    <location>
        <begin position="113"/>
        <end position="130"/>
    </location>
</feature>
<proteinExistence type="predicted"/>
<evidence type="ECO:0000256" key="1">
    <source>
        <dbReference type="SAM" id="Phobius"/>
    </source>
</evidence>
<feature type="transmembrane region" description="Helical" evidence="1">
    <location>
        <begin position="304"/>
        <end position="323"/>
    </location>
</feature>
<dbReference type="STRING" id="142842.SAMN02745118_00442"/>
<feature type="transmembrane region" description="Helical" evidence="1">
    <location>
        <begin position="259"/>
        <end position="283"/>
    </location>
</feature>
<dbReference type="Proteomes" id="UP000190625">
    <property type="component" value="Unassembled WGS sequence"/>
</dbReference>
<dbReference type="EMBL" id="FUWM01000004">
    <property type="protein sequence ID" value="SJZ34068.1"/>
    <property type="molecule type" value="Genomic_DNA"/>
</dbReference>
<reference evidence="3" key="1">
    <citation type="submission" date="2017-02" db="EMBL/GenBank/DDBJ databases">
        <authorList>
            <person name="Varghese N."/>
            <person name="Submissions S."/>
        </authorList>
    </citation>
    <scope>NUCLEOTIDE SEQUENCE [LARGE SCALE GENOMIC DNA]</scope>
    <source>
        <strain evidence="3">ATCC BAA-73</strain>
    </source>
</reference>
<gene>
    <name evidence="2" type="ORF">SAMN02745118_00442</name>
</gene>
<dbReference type="PANTHER" id="PTHR20992:SF9">
    <property type="entry name" value="AT15442P-RELATED"/>
    <property type="match status" value="1"/>
</dbReference>
<dbReference type="RefSeq" id="WP_078808966.1">
    <property type="nucleotide sequence ID" value="NZ_FUWM01000004.1"/>
</dbReference>
<feature type="transmembrane region" description="Helical" evidence="1">
    <location>
        <begin position="173"/>
        <end position="194"/>
    </location>
</feature>
<keyword evidence="3" id="KW-1185">Reference proteome</keyword>
<dbReference type="OrthoDB" id="9790659at2"/>
<feature type="transmembrane region" description="Helical" evidence="1">
    <location>
        <begin position="206"/>
        <end position="224"/>
    </location>
</feature>
<dbReference type="PANTHER" id="PTHR20992">
    <property type="entry name" value="AT15442P-RELATED"/>
    <property type="match status" value="1"/>
</dbReference>
<keyword evidence="1" id="KW-0812">Transmembrane</keyword>
<keyword evidence="1" id="KW-1133">Transmembrane helix</keyword>
<dbReference type="NCBIfam" id="TIGR00341">
    <property type="entry name" value="TIGR00341 family protein"/>
    <property type="match status" value="1"/>
</dbReference>
<name>A0A1T4JV92_9FIRM</name>
<evidence type="ECO:0000313" key="2">
    <source>
        <dbReference type="EMBL" id="SJZ34068.1"/>
    </source>
</evidence>
<feature type="transmembrane region" description="Helical" evidence="1">
    <location>
        <begin position="136"/>
        <end position="161"/>
    </location>
</feature>